<dbReference type="EMBL" id="BFEA01000498">
    <property type="protein sequence ID" value="GBG84940.1"/>
    <property type="molecule type" value="Genomic_DNA"/>
</dbReference>
<feature type="transmembrane region" description="Helical" evidence="6">
    <location>
        <begin position="305"/>
        <end position="323"/>
    </location>
</feature>
<keyword evidence="8" id="KW-1185">Reference proteome</keyword>
<evidence type="ECO:0000256" key="1">
    <source>
        <dbReference type="ARBA" id="ARBA00004141"/>
    </source>
</evidence>
<protein>
    <submittedName>
        <fullName evidence="7">Uncharacterized protein</fullName>
    </submittedName>
</protein>
<evidence type="ECO:0000313" key="8">
    <source>
        <dbReference type="Proteomes" id="UP000265515"/>
    </source>
</evidence>
<feature type="transmembrane region" description="Helical" evidence="6">
    <location>
        <begin position="181"/>
        <end position="203"/>
    </location>
</feature>
<gene>
    <name evidence="7" type="ORF">CBR_g39403</name>
</gene>
<dbReference type="Pfam" id="PF04142">
    <property type="entry name" value="Nuc_sug_transp"/>
    <property type="match status" value="1"/>
</dbReference>
<dbReference type="SUPFAM" id="SSF103481">
    <property type="entry name" value="Multidrug resistance efflux transporter EmrE"/>
    <property type="match status" value="1"/>
</dbReference>
<dbReference type="GO" id="GO:1904293">
    <property type="term" value="P:negative regulation of ERAD pathway"/>
    <property type="evidence" value="ECO:0007669"/>
    <property type="project" value="EnsemblPlants"/>
</dbReference>
<reference evidence="7 8" key="1">
    <citation type="journal article" date="2018" name="Cell">
        <title>The Chara Genome: Secondary Complexity and Implications for Plant Terrestrialization.</title>
        <authorList>
            <person name="Nishiyama T."/>
            <person name="Sakayama H."/>
            <person name="Vries J.D."/>
            <person name="Buschmann H."/>
            <person name="Saint-Marcoux D."/>
            <person name="Ullrich K.K."/>
            <person name="Haas F.B."/>
            <person name="Vanderstraeten L."/>
            <person name="Becker D."/>
            <person name="Lang D."/>
            <person name="Vosolsobe S."/>
            <person name="Rombauts S."/>
            <person name="Wilhelmsson P.K.I."/>
            <person name="Janitza P."/>
            <person name="Kern R."/>
            <person name="Heyl A."/>
            <person name="Rumpler F."/>
            <person name="Villalobos L.I.A.C."/>
            <person name="Clay J.M."/>
            <person name="Skokan R."/>
            <person name="Toyoda A."/>
            <person name="Suzuki Y."/>
            <person name="Kagoshima H."/>
            <person name="Schijlen E."/>
            <person name="Tajeshwar N."/>
            <person name="Catarino B."/>
            <person name="Hetherington A.J."/>
            <person name="Saltykova A."/>
            <person name="Bonnot C."/>
            <person name="Breuninger H."/>
            <person name="Symeonidi A."/>
            <person name="Radhakrishnan G.V."/>
            <person name="Van Nieuwerburgh F."/>
            <person name="Deforce D."/>
            <person name="Chang C."/>
            <person name="Karol K.G."/>
            <person name="Hedrich R."/>
            <person name="Ulvskov P."/>
            <person name="Glockner G."/>
            <person name="Delwiche C.F."/>
            <person name="Petrasek J."/>
            <person name="Van de Peer Y."/>
            <person name="Friml J."/>
            <person name="Beilby M."/>
            <person name="Dolan L."/>
            <person name="Kohara Y."/>
            <person name="Sugano S."/>
            <person name="Fujiyama A."/>
            <person name="Delaux P.-M."/>
            <person name="Quint M."/>
            <person name="TheiBen G."/>
            <person name="Hagemann M."/>
            <person name="Harholt J."/>
            <person name="Dunand C."/>
            <person name="Zachgo S."/>
            <person name="Langdale J."/>
            <person name="Maumus F."/>
            <person name="Straeten D.V.D."/>
            <person name="Gould S.B."/>
            <person name="Rensing S.A."/>
        </authorList>
    </citation>
    <scope>NUCLEOTIDE SEQUENCE [LARGE SCALE GENOMIC DNA]</scope>
    <source>
        <strain evidence="7 8">S276</strain>
    </source>
</reference>
<dbReference type="GO" id="GO:0000139">
    <property type="term" value="C:Golgi membrane"/>
    <property type="evidence" value="ECO:0007669"/>
    <property type="project" value="InterPro"/>
</dbReference>
<keyword evidence="5 6" id="KW-0472">Membrane</keyword>
<dbReference type="OrthoDB" id="408493at2759"/>
<keyword evidence="3 6" id="KW-0812">Transmembrane</keyword>
<keyword evidence="4 6" id="KW-1133">Transmembrane helix</keyword>
<dbReference type="OMA" id="CYYFLNP"/>
<feature type="transmembrane region" description="Helical" evidence="6">
    <location>
        <begin position="215"/>
        <end position="235"/>
    </location>
</feature>
<dbReference type="GO" id="GO:0005783">
    <property type="term" value="C:endoplasmic reticulum"/>
    <property type="evidence" value="ECO:0007669"/>
    <property type="project" value="EnsemblPlants"/>
</dbReference>
<feature type="transmembrane region" description="Helical" evidence="6">
    <location>
        <begin position="133"/>
        <end position="153"/>
    </location>
</feature>
<comment type="subcellular location">
    <subcellularLocation>
        <location evidence="1">Membrane</location>
        <topology evidence="1">Multi-pass membrane protein</topology>
    </subcellularLocation>
</comment>
<feature type="transmembrane region" description="Helical" evidence="6">
    <location>
        <begin position="282"/>
        <end position="299"/>
    </location>
</feature>
<dbReference type="InterPro" id="IPR007271">
    <property type="entry name" value="Nuc_sug_transpt"/>
</dbReference>
<feature type="transmembrane region" description="Helical" evidence="6">
    <location>
        <begin position="99"/>
        <end position="121"/>
    </location>
</feature>
<dbReference type="Proteomes" id="UP000265515">
    <property type="component" value="Unassembled WGS sequence"/>
</dbReference>
<name>A0A388LRI3_CHABU</name>
<feature type="transmembrane region" description="Helical" evidence="6">
    <location>
        <begin position="6"/>
        <end position="26"/>
    </location>
</feature>
<dbReference type="STRING" id="69332.A0A388LRI3"/>
<evidence type="ECO:0000256" key="2">
    <source>
        <dbReference type="ARBA" id="ARBA00006447"/>
    </source>
</evidence>
<evidence type="ECO:0000256" key="3">
    <source>
        <dbReference type="ARBA" id="ARBA00022692"/>
    </source>
</evidence>
<dbReference type="PANTHER" id="PTHR10231">
    <property type="entry name" value="NUCLEOTIDE-SUGAR TRANSMEMBRANE TRANSPORTER"/>
    <property type="match status" value="1"/>
</dbReference>
<comment type="caution">
    <text evidence="7">The sequence shown here is derived from an EMBL/GenBank/DDBJ whole genome shotgun (WGS) entry which is preliminary data.</text>
</comment>
<dbReference type="GO" id="GO:1902183">
    <property type="term" value="P:regulation of shoot apical meristem development"/>
    <property type="evidence" value="ECO:0007669"/>
    <property type="project" value="EnsemblPlants"/>
</dbReference>
<dbReference type="InterPro" id="IPR037185">
    <property type="entry name" value="EmrE-like"/>
</dbReference>
<organism evidence="7 8">
    <name type="scientific">Chara braunii</name>
    <name type="common">Braun's stonewort</name>
    <dbReference type="NCBI Taxonomy" id="69332"/>
    <lineage>
        <taxon>Eukaryota</taxon>
        <taxon>Viridiplantae</taxon>
        <taxon>Streptophyta</taxon>
        <taxon>Charophyceae</taxon>
        <taxon>Charales</taxon>
        <taxon>Characeae</taxon>
        <taxon>Chara</taxon>
    </lineage>
</organism>
<dbReference type="Gramene" id="GBG84940">
    <property type="protein sequence ID" value="GBG84940"/>
    <property type="gene ID" value="CBR_g39403"/>
</dbReference>
<dbReference type="AlphaFoldDB" id="A0A388LRI3"/>
<dbReference type="GO" id="GO:0005463">
    <property type="term" value="F:UDP-N-acetylgalactosamine transmembrane transporter activity"/>
    <property type="evidence" value="ECO:0007669"/>
    <property type="project" value="EnsemblPlants"/>
</dbReference>
<accession>A0A388LRI3</accession>
<comment type="similarity">
    <text evidence="2">Belongs to the nucleotide-sugar transporter family. CMP-Sialate:CMP antiporter (TC 2.A.7.12) subfamily.</text>
</comment>
<evidence type="ECO:0000313" key="7">
    <source>
        <dbReference type="EMBL" id="GBG84940.1"/>
    </source>
</evidence>
<proteinExistence type="inferred from homology"/>
<feature type="transmembrane region" description="Helical" evidence="6">
    <location>
        <begin position="38"/>
        <end position="58"/>
    </location>
</feature>
<evidence type="ECO:0000256" key="6">
    <source>
        <dbReference type="SAM" id="Phobius"/>
    </source>
</evidence>
<sequence>MSGGLLIQLVVDGFRCALCLWIWLAFAGRSKRVITTSMVLSCEVVKILCAVVVVSFQGKVMELVRQWTLRDSLTCSALPAAIYALQNYLIQIAYQNLDFLSFTMLNQTKLLFTAFFMFILLRHKQSLPQMGALVLMVVAAVMLTIGQATPSAVSLTGLNNFRKGALSVPSFLAKVLLDTKALYTGVIPVLSASVLSGLASTLCQMAMQNKGRNTYLMTVEMSLAGSLVLLCSMLRSPDGDKIVKQGFFYAWEKTTMIPVVSNAFGGIMVGVVTKHVGGVKKGFAIVSALIVTGIGQVLIDGHLPSPYVWVSLPLVVGSTLIHTRYPYVKQVKTV</sequence>
<evidence type="ECO:0000256" key="4">
    <source>
        <dbReference type="ARBA" id="ARBA00022989"/>
    </source>
</evidence>
<evidence type="ECO:0000256" key="5">
    <source>
        <dbReference type="ARBA" id="ARBA00023136"/>
    </source>
</evidence>
<dbReference type="GO" id="GO:1990569">
    <property type="term" value="P:UDP-N-acetylglucosamine transmembrane transport"/>
    <property type="evidence" value="ECO:0007669"/>
    <property type="project" value="EnsemblPlants"/>
</dbReference>
<feature type="transmembrane region" description="Helical" evidence="6">
    <location>
        <begin position="255"/>
        <end position="273"/>
    </location>
</feature>